<keyword evidence="7" id="KW-0460">Magnesium</keyword>
<comment type="caution">
    <text evidence="8">The sequence shown here is derived from an EMBL/GenBank/DDBJ whole genome shotgun (WGS) entry which is preliminary data.</text>
</comment>
<keyword evidence="5 7" id="KW-0479">Metal-binding</keyword>
<dbReference type="InterPro" id="IPR029014">
    <property type="entry name" value="NiFe-Hase_large"/>
</dbReference>
<dbReference type="Pfam" id="PF00374">
    <property type="entry name" value="NiFeSe_Hases"/>
    <property type="match status" value="2"/>
</dbReference>
<dbReference type="PROSITE" id="PS00507">
    <property type="entry name" value="NI_HGENASE_L_1"/>
    <property type="match status" value="1"/>
</dbReference>
<organism evidence="8 9">
    <name type="scientific">Candidatus Carbonibacillus altaicus</name>
    <dbReference type="NCBI Taxonomy" id="2163959"/>
    <lineage>
        <taxon>Bacteria</taxon>
        <taxon>Bacillati</taxon>
        <taxon>Bacillota</taxon>
        <taxon>Bacilli</taxon>
        <taxon>Bacillales</taxon>
        <taxon>Candidatus Carbonibacillus</taxon>
    </lineage>
</organism>
<feature type="binding site" evidence="7">
    <location>
        <position position="524"/>
    </location>
    <ligand>
        <name>Mg(2+)</name>
        <dbReference type="ChEBI" id="CHEBI:18420"/>
    </ligand>
</feature>
<proteinExistence type="inferred from homology"/>
<evidence type="ECO:0000256" key="5">
    <source>
        <dbReference type="ARBA" id="ARBA00022723"/>
    </source>
</evidence>
<dbReference type="SUPFAM" id="SSF56762">
    <property type="entry name" value="HydB/Nqo4-like"/>
    <property type="match status" value="1"/>
</dbReference>
<dbReference type="Gene3D" id="1.10.645.10">
    <property type="entry name" value="Cytochrome-c3 Hydrogenase, chain B"/>
    <property type="match status" value="1"/>
</dbReference>
<evidence type="ECO:0000256" key="1">
    <source>
        <dbReference type="ARBA" id="ARBA00001967"/>
    </source>
</evidence>
<keyword evidence="4 7" id="KW-0533">Nickel</keyword>
<feature type="binding site" evidence="7">
    <location>
        <position position="73"/>
    </location>
    <ligand>
        <name>Ni(2+)</name>
        <dbReference type="ChEBI" id="CHEBI:49786"/>
    </ligand>
</feature>
<evidence type="ECO:0000256" key="6">
    <source>
        <dbReference type="ARBA" id="ARBA00023002"/>
    </source>
</evidence>
<feature type="binding site" evidence="7">
    <location>
        <position position="521"/>
    </location>
    <ligand>
        <name>Fe cation</name>
        <dbReference type="ChEBI" id="CHEBI:24875"/>
    </ligand>
</feature>
<comment type="similarity">
    <text evidence="3">Belongs to the [NiFe]/[NiFeSe] hydrogenase large subunit family.</text>
</comment>
<sequence length="544" mass="61513">MTMNNPKVTDRQALKVHSLGRVEGDLDVRVMIENGVVVEAWTEATMFRGFEIILKGKDPQAGLIVTPRICGICGGSHLTKAVYALDTAWHTQVPPNATLVRNIAQAAETLQSMPRWFYALFAIGLTHENYKNASLYEEVYKRWAPFTGTSYEIGVLESAKPVEIYAIFGGQWPHSSFMVPGGVMCGPTLSDITRSLSILEHYREYWLEKVWLGCSVERWMENKTWDDVLAWLDEKPEHRDSDLGLFIRYSQEIGIDRYGGGPGKFLATGSFFEPDLYQYPTIEGRNQALISRSGVFDGNNFHDFDQMRIREDHTHSFFRGGGSYHPFEGVTDPIDPEMGAKEGKYTWAKAPRYDLPDVGELAMETGPFARQVIAGRPGAEAHQDYDPLIYNIFKELGPSVMLRVLGRMHEAPKYYTRVKEWLKRINLKEPFYIKPTELPDGRGFGSTEAARGALSDWIVLKDGKIENYQVITPTAWNIGPRDRHDQRGPIETAMLGTPIKNPEDPVELAHIAQSYDSCLVCTVHAYDAKTHQELARYAVTQNSY</sequence>
<keyword evidence="6" id="KW-0560">Oxidoreductase</keyword>
<feature type="binding site" evidence="7">
    <location>
        <position position="470"/>
    </location>
    <ligand>
        <name>Mg(2+)</name>
        <dbReference type="ChEBI" id="CHEBI:18420"/>
    </ligand>
</feature>
<dbReference type="PANTHER" id="PTHR42958">
    <property type="entry name" value="HYDROGENASE-2 LARGE CHAIN"/>
    <property type="match status" value="1"/>
</dbReference>
<comment type="cofactor">
    <cofactor evidence="1 7">
        <name>Ni(2+)</name>
        <dbReference type="ChEBI" id="CHEBI:49786"/>
    </cofactor>
</comment>
<feature type="binding site" evidence="7">
    <location>
        <position position="70"/>
    </location>
    <ligand>
        <name>Ni(2+)</name>
        <dbReference type="ChEBI" id="CHEBI:49786"/>
    </ligand>
</feature>
<feature type="binding site" evidence="7">
    <location>
        <position position="518"/>
    </location>
    <ligand>
        <name>Ni(2+)</name>
        <dbReference type="ChEBI" id="CHEBI:49786"/>
    </ligand>
</feature>
<evidence type="ECO:0000256" key="3">
    <source>
        <dbReference type="ARBA" id="ARBA00009292"/>
    </source>
</evidence>
<feature type="binding site" evidence="7">
    <location>
        <position position="51"/>
    </location>
    <ligand>
        <name>Mg(2+)</name>
        <dbReference type="ChEBI" id="CHEBI:18420"/>
    </ligand>
</feature>
<comment type="subcellular location">
    <subcellularLocation>
        <location evidence="2">Cell envelope</location>
    </subcellularLocation>
</comment>
<dbReference type="InterPro" id="IPR050867">
    <property type="entry name" value="NiFe/NiFeSe_hydrgnase_LSU"/>
</dbReference>
<evidence type="ECO:0000256" key="4">
    <source>
        <dbReference type="ARBA" id="ARBA00022596"/>
    </source>
</evidence>
<dbReference type="PANTHER" id="PTHR42958:SF4">
    <property type="entry name" value="HYDROGENASE EXPRESSION_FORMATION PROTEIN HUPK"/>
    <property type="match status" value="1"/>
</dbReference>
<comment type="cofactor">
    <cofactor evidence="7">
        <name>Fe cation</name>
        <dbReference type="ChEBI" id="CHEBI:24875"/>
    </cofactor>
</comment>
<name>A0A2R6Y1B9_9BACL</name>
<evidence type="ECO:0000256" key="7">
    <source>
        <dbReference type="PIRSR" id="PIRSR601501-1"/>
    </source>
</evidence>
<dbReference type="InterPro" id="IPR001501">
    <property type="entry name" value="Ni-dep_hyd_lsu"/>
</dbReference>
<gene>
    <name evidence="8" type="ORF">BSOLF_0203</name>
</gene>
<reference evidence="9" key="1">
    <citation type="journal article" date="2018" name="Sci. Rep.">
        <title>Lignite coal burning seam in the remote Altai Mountains harbors a hydrogen-driven thermophilic microbial community.</title>
        <authorList>
            <person name="Kadnikov V.V."/>
            <person name="Mardanov A.V."/>
            <person name="Ivasenko D.A."/>
            <person name="Antsiferov D.V."/>
            <person name="Beletsky A.V."/>
            <person name="Karnachuk O.V."/>
            <person name="Ravin N.V."/>
        </authorList>
    </citation>
    <scope>NUCLEOTIDE SEQUENCE [LARGE SCALE GENOMIC DNA]</scope>
</reference>
<dbReference type="InterPro" id="IPR018194">
    <property type="entry name" value="Ni-dep_hyd_lsu_Ni_BS"/>
</dbReference>
<dbReference type="SMR" id="A0A2R6Y1B9"/>
<dbReference type="GO" id="GO:0030313">
    <property type="term" value="C:cell envelope"/>
    <property type="evidence" value="ECO:0007669"/>
    <property type="project" value="UniProtKB-SubCell"/>
</dbReference>
<dbReference type="Proteomes" id="UP000244338">
    <property type="component" value="Unassembled WGS sequence"/>
</dbReference>
<accession>A0A2R6Y1B9</accession>
<evidence type="ECO:0000313" key="9">
    <source>
        <dbReference type="Proteomes" id="UP000244338"/>
    </source>
</evidence>
<evidence type="ECO:0000313" key="8">
    <source>
        <dbReference type="EMBL" id="PTQ56435.1"/>
    </source>
</evidence>
<dbReference type="GO" id="GO:0016151">
    <property type="term" value="F:nickel cation binding"/>
    <property type="evidence" value="ECO:0007669"/>
    <property type="project" value="InterPro"/>
</dbReference>
<dbReference type="EMBL" id="PEBX01000028">
    <property type="protein sequence ID" value="PTQ56435.1"/>
    <property type="molecule type" value="Genomic_DNA"/>
</dbReference>
<protein>
    <submittedName>
        <fullName evidence="8">Uptake hydrogenase large subunit</fullName>
    </submittedName>
</protein>
<evidence type="ECO:0000256" key="2">
    <source>
        <dbReference type="ARBA" id="ARBA00004196"/>
    </source>
</evidence>
<feature type="binding site" evidence="7">
    <location>
        <position position="73"/>
    </location>
    <ligand>
        <name>Fe cation</name>
        <dbReference type="ChEBI" id="CHEBI:24875"/>
    </ligand>
</feature>
<keyword evidence="7" id="KW-0408">Iron</keyword>
<dbReference type="AlphaFoldDB" id="A0A2R6Y1B9"/>
<dbReference type="GO" id="GO:0008901">
    <property type="term" value="F:ferredoxin hydrogenase activity"/>
    <property type="evidence" value="ECO:0007669"/>
    <property type="project" value="InterPro"/>
</dbReference>